<dbReference type="Proteomes" id="UP000499080">
    <property type="component" value="Unassembled WGS sequence"/>
</dbReference>
<name>A0A4Y2MP31_ARAVE</name>
<proteinExistence type="predicted"/>
<accession>A0A4Y2MP31</accession>
<comment type="caution">
    <text evidence="1">The sequence shown here is derived from an EMBL/GenBank/DDBJ whole genome shotgun (WGS) entry which is preliminary data.</text>
</comment>
<sequence>PKKKKPTDDKCPICPPGAPGFNGTELNDDSYWPYKYIMTGRTWSTKQNKFVGLRKDRWF</sequence>
<gene>
    <name evidence="1" type="ORF">AVEN_168323_1</name>
</gene>
<protein>
    <submittedName>
        <fullName evidence="1">Uncharacterized protein</fullName>
    </submittedName>
</protein>
<feature type="non-terminal residue" evidence="1">
    <location>
        <position position="1"/>
    </location>
</feature>
<organism evidence="1 2">
    <name type="scientific">Araneus ventricosus</name>
    <name type="common">Orbweaver spider</name>
    <name type="synonym">Epeira ventricosa</name>
    <dbReference type="NCBI Taxonomy" id="182803"/>
    <lineage>
        <taxon>Eukaryota</taxon>
        <taxon>Metazoa</taxon>
        <taxon>Ecdysozoa</taxon>
        <taxon>Arthropoda</taxon>
        <taxon>Chelicerata</taxon>
        <taxon>Arachnida</taxon>
        <taxon>Araneae</taxon>
        <taxon>Araneomorphae</taxon>
        <taxon>Entelegynae</taxon>
        <taxon>Araneoidea</taxon>
        <taxon>Araneidae</taxon>
        <taxon>Araneus</taxon>
    </lineage>
</organism>
<dbReference type="AlphaFoldDB" id="A0A4Y2MP31"/>
<dbReference type="EMBL" id="BGPR01124177">
    <property type="protein sequence ID" value="GBN28928.1"/>
    <property type="molecule type" value="Genomic_DNA"/>
</dbReference>
<evidence type="ECO:0000313" key="2">
    <source>
        <dbReference type="Proteomes" id="UP000499080"/>
    </source>
</evidence>
<keyword evidence="2" id="KW-1185">Reference proteome</keyword>
<evidence type="ECO:0000313" key="1">
    <source>
        <dbReference type="EMBL" id="GBN28928.1"/>
    </source>
</evidence>
<reference evidence="1 2" key="1">
    <citation type="journal article" date="2019" name="Sci. Rep.">
        <title>Orb-weaving spider Araneus ventricosus genome elucidates the spidroin gene catalogue.</title>
        <authorList>
            <person name="Kono N."/>
            <person name="Nakamura H."/>
            <person name="Ohtoshi R."/>
            <person name="Moran D.A.P."/>
            <person name="Shinohara A."/>
            <person name="Yoshida Y."/>
            <person name="Fujiwara M."/>
            <person name="Mori M."/>
            <person name="Tomita M."/>
            <person name="Arakawa K."/>
        </authorList>
    </citation>
    <scope>NUCLEOTIDE SEQUENCE [LARGE SCALE GENOMIC DNA]</scope>
</reference>